<evidence type="ECO:0000256" key="1">
    <source>
        <dbReference type="ARBA" id="ARBA00001971"/>
    </source>
</evidence>
<evidence type="ECO:0000256" key="5">
    <source>
        <dbReference type="ARBA" id="ARBA00022617"/>
    </source>
</evidence>
<dbReference type="InterPro" id="IPR036396">
    <property type="entry name" value="Cyt_P450_sf"/>
</dbReference>
<comment type="cofactor">
    <cofactor evidence="1 12">
        <name>heme</name>
        <dbReference type="ChEBI" id="CHEBI:30413"/>
    </cofactor>
</comment>
<organism evidence="14 15">
    <name type="scientific">Ceutorhynchus assimilis</name>
    <name type="common">cabbage seed weevil</name>
    <dbReference type="NCBI Taxonomy" id="467358"/>
    <lineage>
        <taxon>Eukaryota</taxon>
        <taxon>Metazoa</taxon>
        <taxon>Ecdysozoa</taxon>
        <taxon>Arthropoda</taxon>
        <taxon>Hexapoda</taxon>
        <taxon>Insecta</taxon>
        <taxon>Pterygota</taxon>
        <taxon>Neoptera</taxon>
        <taxon>Endopterygota</taxon>
        <taxon>Coleoptera</taxon>
        <taxon>Polyphaga</taxon>
        <taxon>Cucujiformia</taxon>
        <taxon>Curculionidae</taxon>
        <taxon>Ceutorhynchinae</taxon>
        <taxon>Ceutorhynchus</taxon>
    </lineage>
</organism>
<evidence type="ECO:0000256" key="4">
    <source>
        <dbReference type="ARBA" id="ARBA00010617"/>
    </source>
</evidence>
<dbReference type="InterPro" id="IPR002401">
    <property type="entry name" value="Cyt_P450_E_grp-I"/>
</dbReference>
<evidence type="ECO:0000256" key="2">
    <source>
        <dbReference type="ARBA" id="ARBA00004174"/>
    </source>
</evidence>
<accession>A0A9N9MW90</accession>
<protein>
    <recommendedName>
        <fullName evidence="16">Cytochrome P450</fullName>
    </recommendedName>
</protein>
<dbReference type="InterPro" id="IPR001128">
    <property type="entry name" value="Cyt_P450"/>
</dbReference>
<dbReference type="CDD" id="cd20628">
    <property type="entry name" value="CYP4"/>
    <property type="match status" value="1"/>
</dbReference>
<evidence type="ECO:0000256" key="3">
    <source>
        <dbReference type="ARBA" id="ARBA00004406"/>
    </source>
</evidence>
<proteinExistence type="inferred from homology"/>
<dbReference type="GO" id="GO:0016705">
    <property type="term" value="F:oxidoreductase activity, acting on paired donors, with incorporation or reduction of molecular oxygen"/>
    <property type="evidence" value="ECO:0007669"/>
    <property type="project" value="InterPro"/>
</dbReference>
<evidence type="ECO:0000256" key="13">
    <source>
        <dbReference type="RuleBase" id="RU000461"/>
    </source>
</evidence>
<keyword evidence="5 12" id="KW-0349">Heme</keyword>
<dbReference type="AlphaFoldDB" id="A0A9N9MW90"/>
<dbReference type="Gene3D" id="1.10.630.10">
    <property type="entry name" value="Cytochrome P450"/>
    <property type="match status" value="1"/>
</dbReference>
<gene>
    <name evidence="14" type="ORF">CEUTPL_LOCUS12201</name>
</gene>
<keyword evidence="9 13" id="KW-0560">Oxidoreductase</keyword>
<dbReference type="GO" id="GO:0004497">
    <property type="term" value="F:monooxygenase activity"/>
    <property type="evidence" value="ECO:0007669"/>
    <property type="project" value="UniProtKB-KW"/>
</dbReference>
<reference evidence="14" key="1">
    <citation type="submission" date="2022-01" db="EMBL/GenBank/DDBJ databases">
        <authorList>
            <person name="King R."/>
        </authorList>
    </citation>
    <scope>NUCLEOTIDE SEQUENCE</scope>
</reference>
<evidence type="ECO:0000256" key="10">
    <source>
        <dbReference type="ARBA" id="ARBA00023004"/>
    </source>
</evidence>
<dbReference type="EMBL" id="OU892283">
    <property type="protein sequence ID" value="CAG9771776.1"/>
    <property type="molecule type" value="Genomic_DNA"/>
</dbReference>
<dbReference type="FunFam" id="1.10.630.10:FF:000182">
    <property type="entry name" value="Cytochrome P450 3A4"/>
    <property type="match status" value="1"/>
</dbReference>
<comment type="subcellular location">
    <subcellularLocation>
        <location evidence="3">Endoplasmic reticulum membrane</location>
        <topology evidence="3">Peripheral membrane protein</topology>
    </subcellularLocation>
    <subcellularLocation>
        <location evidence="2">Microsome membrane</location>
        <topology evidence="2">Peripheral membrane protein</topology>
    </subcellularLocation>
</comment>
<dbReference type="GO" id="GO:0005789">
    <property type="term" value="C:endoplasmic reticulum membrane"/>
    <property type="evidence" value="ECO:0007669"/>
    <property type="project" value="UniProtKB-SubCell"/>
</dbReference>
<dbReference type="Proteomes" id="UP001152799">
    <property type="component" value="Chromosome 7"/>
</dbReference>
<dbReference type="Pfam" id="PF00067">
    <property type="entry name" value="p450"/>
    <property type="match status" value="1"/>
</dbReference>
<dbReference type="PANTHER" id="PTHR24291">
    <property type="entry name" value="CYTOCHROME P450 FAMILY 4"/>
    <property type="match status" value="1"/>
</dbReference>
<sequence length="504" mass="58589">MFAVFVALVLIVASWLAYLYKDIYWARKKCDWMPHAPAWPFIGGILEFGGHTRTIDDIGRLLNNPSKLCFLQIANHWHIMVKNYDLMEFVLSSNTILDKSSEYRYIANWLGTGLLTAPGYKWRQRRKIITPAFHFSILEQFVEIFEANATIMVSKLEREALDKESVDIYRYITAYALDTICETAMGVKIDTQDNKNQDYVFAVKDVSRITLTRAFSAWRGIDFLFQFSQDYKNQQKNLSILHGFTKSIIDKRRQLLNEIKPNNEDKEKDVFGRKRKMAFLDLLLNATTVDGQPLSMEDIREEVDTFMFEGHDTTASASSFAIYLLANHPEVQKLARDEQIEIFGKDKEKTVCYQDLQDMKYLELVLKETLRIYPSVPFVGRITNEELNYKGHIIPKGTILMLHLYGMNHDPDYFKDPEEFRPERFQDLSGKYPYSYIPFSAGPRNCIGQKFAMLEMKSIVSKVLRNFELYPTNPPHKLVLSAEAVLKSLNGVNIRLKKYNWAQN</sequence>
<dbReference type="GO" id="GO:0020037">
    <property type="term" value="F:heme binding"/>
    <property type="evidence" value="ECO:0007669"/>
    <property type="project" value="InterPro"/>
</dbReference>
<evidence type="ECO:0000313" key="14">
    <source>
        <dbReference type="EMBL" id="CAG9771776.1"/>
    </source>
</evidence>
<evidence type="ECO:0000256" key="8">
    <source>
        <dbReference type="ARBA" id="ARBA00022848"/>
    </source>
</evidence>
<keyword evidence="6 12" id="KW-0479">Metal-binding</keyword>
<keyword evidence="15" id="KW-1185">Reference proteome</keyword>
<feature type="binding site" description="axial binding residue" evidence="12">
    <location>
        <position position="446"/>
    </location>
    <ligand>
        <name>heme</name>
        <dbReference type="ChEBI" id="CHEBI:30413"/>
    </ligand>
    <ligandPart>
        <name>Fe</name>
        <dbReference type="ChEBI" id="CHEBI:18248"/>
    </ligandPart>
</feature>
<dbReference type="PRINTS" id="PR00463">
    <property type="entry name" value="EP450I"/>
</dbReference>
<keyword evidence="10 12" id="KW-0408">Iron</keyword>
<evidence type="ECO:0008006" key="16">
    <source>
        <dbReference type="Google" id="ProtNLM"/>
    </source>
</evidence>
<dbReference type="OrthoDB" id="1470350at2759"/>
<keyword evidence="11 13" id="KW-0503">Monooxygenase</keyword>
<evidence type="ECO:0000313" key="15">
    <source>
        <dbReference type="Proteomes" id="UP001152799"/>
    </source>
</evidence>
<dbReference type="PRINTS" id="PR00385">
    <property type="entry name" value="P450"/>
</dbReference>
<dbReference type="SUPFAM" id="SSF48264">
    <property type="entry name" value="Cytochrome P450"/>
    <property type="match status" value="1"/>
</dbReference>
<dbReference type="PROSITE" id="PS00086">
    <property type="entry name" value="CYTOCHROME_P450"/>
    <property type="match status" value="1"/>
</dbReference>
<keyword evidence="7" id="KW-0256">Endoplasmic reticulum</keyword>
<evidence type="ECO:0000256" key="9">
    <source>
        <dbReference type="ARBA" id="ARBA00023002"/>
    </source>
</evidence>
<keyword evidence="8" id="KW-0492">Microsome</keyword>
<dbReference type="InterPro" id="IPR050196">
    <property type="entry name" value="Cytochrome_P450_Monoox"/>
</dbReference>
<dbReference type="PANTHER" id="PTHR24291:SF187">
    <property type="entry name" value="CYTOCHROME P450 4AE1-RELATED"/>
    <property type="match status" value="1"/>
</dbReference>
<evidence type="ECO:0000256" key="12">
    <source>
        <dbReference type="PIRSR" id="PIRSR602401-1"/>
    </source>
</evidence>
<evidence type="ECO:0000256" key="6">
    <source>
        <dbReference type="ARBA" id="ARBA00022723"/>
    </source>
</evidence>
<evidence type="ECO:0000256" key="11">
    <source>
        <dbReference type="ARBA" id="ARBA00023033"/>
    </source>
</evidence>
<name>A0A9N9MW90_9CUCU</name>
<dbReference type="GO" id="GO:0005506">
    <property type="term" value="F:iron ion binding"/>
    <property type="evidence" value="ECO:0007669"/>
    <property type="project" value="InterPro"/>
</dbReference>
<evidence type="ECO:0000256" key="7">
    <source>
        <dbReference type="ARBA" id="ARBA00022824"/>
    </source>
</evidence>
<comment type="similarity">
    <text evidence="4 13">Belongs to the cytochrome P450 family.</text>
</comment>
<dbReference type="InterPro" id="IPR017972">
    <property type="entry name" value="Cyt_P450_CS"/>
</dbReference>